<evidence type="ECO:0000313" key="3">
    <source>
        <dbReference type="Proteomes" id="UP000568380"/>
    </source>
</evidence>
<proteinExistence type="predicted"/>
<organism evidence="2 3">
    <name type="scientific">Nonomuraea endophytica</name>
    <dbReference type="NCBI Taxonomy" id="714136"/>
    <lineage>
        <taxon>Bacteria</taxon>
        <taxon>Bacillati</taxon>
        <taxon>Actinomycetota</taxon>
        <taxon>Actinomycetes</taxon>
        <taxon>Streptosporangiales</taxon>
        <taxon>Streptosporangiaceae</taxon>
        <taxon>Nonomuraea</taxon>
    </lineage>
</organism>
<dbReference type="Proteomes" id="UP000568380">
    <property type="component" value="Unassembled WGS sequence"/>
</dbReference>
<comment type="caution">
    <text evidence="2">The sequence shown here is derived from an EMBL/GenBank/DDBJ whole genome shotgun (WGS) entry which is preliminary data.</text>
</comment>
<keyword evidence="1" id="KW-0472">Membrane</keyword>
<accession>A0A7W8ELU2</accession>
<name>A0A7W8ELU2_9ACTN</name>
<feature type="transmembrane region" description="Helical" evidence="1">
    <location>
        <begin position="56"/>
        <end position="77"/>
    </location>
</feature>
<evidence type="ECO:0000256" key="1">
    <source>
        <dbReference type="SAM" id="Phobius"/>
    </source>
</evidence>
<evidence type="ECO:0000313" key="2">
    <source>
        <dbReference type="EMBL" id="MBB5084011.1"/>
    </source>
</evidence>
<feature type="transmembrane region" description="Helical" evidence="1">
    <location>
        <begin position="27"/>
        <end position="50"/>
    </location>
</feature>
<keyword evidence="3" id="KW-1185">Reference proteome</keyword>
<dbReference type="RefSeq" id="WP_184973591.1">
    <property type="nucleotide sequence ID" value="NZ_JACHIN010000020.1"/>
</dbReference>
<sequence>MLIENFVIADARPGRRRPLLRIVKRRLVQAFAFAITAAVLVQGCLAWPAIAQALGLLLGASVLTCALTVAGLAGRIFDRLTADDRPRYDGFESCPGKDVPRGR</sequence>
<gene>
    <name evidence="2" type="ORF">HNR40_009519</name>
</gene>
<keyword evidence="1" id="KW-1133">Transmembrane helix</keyword>
<protein>
    <submittedName>
        <fullName evidence="2">Uncharacterized protein</fullName>
    </submittedName>
</protein>
<reference evidence="2 3" key="1">
    <citation type="submission" date="2020-08" db="EMBL/GenBank/DDBJ databases">
        <title>Genomic Encyclopedia of Type Strains, Phase IV (KMG-IV): sequencing the most valuable type-strain genomes for metagenomic binning, comparative biology and taxonomic classification.</title>
        <authorList>
            <person name="Goeker M."/>
        </authorList>
    </citation>
    <scope>NUCLEOTIDE SEQUENCE [LARGE SCALE GENOMIC DNA]</scope>
    <source>
        <strain evidence="2 3">DSM 45385</strain>
    </source>
</reference>
<dbReference type="EMBL" id="JACHIN010000020">
    <property type="protein sequence ID" value="MBB5084011.1"/>
    <property type="molecule type" value="Genomic_DNA"/>
</dbReference>
<keyword evidence="1" id="KW-0812">Transmembrane</keyword>
<dbReference type="AlphaFoldDB" id="A0A7W8ELU2"/>